<feature type="chain" id="PRO_5040436667" description="Immunoglobulin domain-containing protein" evidence="2">
    <location>
        <begin position="17"/>
        <end position="240"/>
    </location>
</feature>
<dbReference type="SUPFAM" id="SSF48726">
    <property type="entry name" value="Immunoglobulin"/>
    <property type="match status" value="1"/>
</dbReference>
<dbReference type="InterPro" id="IPR003599">
    <property type="entry name" value="Ig_sub"/>
</dbReference>
<keyword evidence="1" id="KW-0472">Membrane</keyword>
<dbReference type="AlphaFoldDB" id="A0A9Q1HSY5"/>
<keyword evidence="2" id="KW-0732">Signal</keyword>
<keyword evidence="5" id="KW-1185">Reference proteome</keyword>
<evidence type="ECO:0000256" key="2">
    <source>
        <dbReference type="SAM" id="SignalP"/>
    </source>
</evidence>
<protein>
    <recommendedName>
        <fullName evidence="3">Immunoglobulin domain-containing protein</fullName>
    </recommendedName>
</protein>
<name>A0A9Q1HSY5_CONCO</name>
<feature type="transmembrane region" description="Helical" evidence="1">
    <location>
        <begin position="166"/>
        <end position="188"/>
    </location>
</feature>
<evidence type="ECO:0000256" key="1">
    <source>
        <dbReference type="SAM" id="Phobius"/>
    </source>
</evidence>
<dbReference type="InterPro" id="IPR013106">
    <property type="entry name" value="Ig_V-set"/>
</dbReference>
<gene>
    <name evidence="4" type="ORF">COCON_G00180750</name>
</gene>
<dbReference type="OrthoDB" id="10010359at2759"/>
<dbReference type="InterPro" id="IPR013783">
    <property type="entry name" value="Ig-like_fold"/>
</dbReference>
<dbReference type="InterPro" id="IPR036179">
    <property type="entry name" value="Ig-like_dom_sf"/>
</dbReference>
<reference evidence="4" key="1">
    <citation type="journal article" date="2023" name="Science">
        <title>Genome structures resolve the early diversification of teleost fishes.</title>
        <authorList>
            <person name="Parey E."/>
            <person name="Louis A."/>
            <person name="Montfort J."/>
            <person name="Bouchez O."/>
            <person name="Roques C."/>
            <person name="Iampietro C."/>
            <person name="Lluch J."/>
            <person name="Castinel A."/>
            <person name="Donnadieu C."/>
            <person name="Desvignes T."/>
            <person name="Floi Bucao C."/>
            <person name="Jouanno E."/>
            <person name="Wen M."/>
            <person name="Mejri S."/>
            <person name="Dirks R."/>
            <person name="Jansen H."/>
            <person name="Henkel C."/>
            <person name="Chen W.J."/>
            <person name="Zahm M."/>
            <person name="Cabau C."/>
            <person name="Klopp C."/>
            <person name="Thompson A.W."/>
            <person name="Robinson-Rechavi M."/>
            <person name="Braasch I."/>
            <person name="Lecointre G."/>
            <person name="Bobe J."/>
            <person name="Postlethwait J.H."/>
            <person name="Berthelot C."/>
            <person name="Roest Crollius H."/>
            <person name="Guiguen Y."/>
        </authorList>
    </citation>
    <scope>NUCLEOTIDE SEQUENCE</scope>
    <source>
        <strain evidence="4">Concon-B</strain>
    </source>
</reference>
<comment type="caution">
    <text evidence="4">The sequence shown here is derived from an EMBL/GenBank/DDBJ whole genome shotgun (WGS) entry which is preliminary data.</text>
</comment>
<feature type="signal peptide" evidence="2">
    <location>
        <begin position="1"/>
        <end position="16"/>
    </location>
</feature>
<dbReference type="SMART" id="SM00409">
    <property type="entry name" value="IG"/>
    <property type="match status" value="1"/>
</dbReference>
<keyword evidence="1" id="KW-1133">Transmembrane helix</keyword>
<keyword evidence="1" id="KW-0812">Transmembrane</keyword>
<dbReference type="Pfam" id="PF07686">
    <property type="entry name" value="V-set"/>
    <property type="match status" value="1"/>
</dbReference>
<organism evidence="4 5">
    <name type="scientific">Conger conger</name>
    <name type="common">Conger eel</name>
    <name type="synonym">Muraena conger</name>
    <dbReference type="NCBI Taxonomy" id="82655"/>
    <lineage>
        <taxon>Eukaryota</taxon>
        <taxon>Metazoa</taxon>
        <taxon>Chordata</taxon>
        <taxon>Craniata</taxon>
        <taxon>Vertebrata</taxon>
        <taxon>Euteleostomi</taxon>
        <taxon>Actinopterygii</taxon>
        <taxon>Neopterygii</taxon>
        <taxon>Teleostei</taxon>
        <taxon>Anguilliformes</taxon>
        <taxon>Congridae</taxon>
        <taxon>Conger</taxon>
    </lineage>
</organism>
<dbReference type="Gene3D" id="2.60.40.10">
    <property type="entry name" value="Immunoglobulins"/>
    <property type="match status" value="1"/>
</dbReference>
<proteinExistence type="predicted"/>
<evidence type="ECO:0000313" key="5">
    <source>
        <dbReference type="Proteomes" id="UP001152803"/>
    </source>
</evidence>
<feature type="domain" description="Immunoglobulin" evidence="3">
    <location>
        <begin position="26"/>
        <end position="131"/>
    </location>
</feature>
<dbReference type="EMBL" id="JAFJMO010000013">
    <property type="protein sequence ID" value="KAJ8259063.1"/>
    <property type="molecule type" value="Genomic_DNA"/>
</dbReference>
<evidence type="ECO:0000259" key="3">
    <source>
        <dbReference type="SMART" id="SM00409"/>
    </source>
</evidence>
<dbReference type="Proteomes" id="UP001152803">
    <property type="component" value="Unassembled WGS sequence"/>
</dbReference>
<accession>A0A9Q1HSY5</accession>
<evidence type="ECO:0000313" key="4">
    <source>
        <dbReference type="EMBL" id="KAJ8259063.1"/>
    </source>
</evidence>
<sequence length="240" mass="26503">MERVCIALIMIHLSSSQVTDHFTEATVTREVQLGDTVTLHCNERHVKETVWHGQHCNKVPFIIIAATDKDGKITTRYFRGYYPRFRVSLFRDNNSISLEIANLAMSDLGLYYCTTNPGVPMLTGLGTVLVLAGNRNLSEPLTPGSNDSTVPTVGPEAGPRGQLPCWILPAILCPVCVVVGALLCSAYLHWKHCRKGLKGCETRNTSMDRNIDGTEEEVIYTALRIPTGKTGLTRKTLDTE</sequence>